<dbReference type="Proteomes" id="UP000198916">
    <property type="component" value="Unassembled WGS sequence"/>
</dbReference>
<gene>
    <name evidence="4" type="ORF">SAMN05421740_101250</name>
</gene>
<evidence type="ECO:0000313" key="4">
    <source>
        <dbReference type="EMBL" id="SEK21847.1"/>
    </source>
</evidence>
<keyword evidence="1 4" id="KW-0808">Transferase</keyword>
<keyword evidence="5" id="KW-1185">Reference proteome</keyword>
<sequence length="234" mass="25735">MEYAIIAAGEGSRLKSEGWQLPKPLVTIGGVPLIDRLIGQFTQAGAHAVHVIINAQSPELADHLQQAGFAVPVHVLQKTTPSSLHSFHELLQRYPHIRECCLATTDTVFQGNEFCRYVEAFQQDHALDALMAVTPYIDDESPLYVAVDDAYRIGSFSDIPLQGRQYASGGIYCLRRRAIDIVGEVIATGVSRMRNFQRALVDEGLAVAAFPFGKIIDVDHVTDIDKAEAFILTD</sequence>
<dbReference type="RefSeq" id="WP_090602140.1">
    <property type="nucleotide sequence ID" value="NZ_FNZR01000001.1"/>
</dbReference>
<protein>
    <submittedName>
        <fullName evidence="4">MobA-like NTP transferase domain-containing protein</fullName>
    </submittedName>
</protein>
<dbReference type="Pfam" id="PF12804">
    <property type="entry name" value="NTP_transf_3"/>
    <property type="match status" value="1"/>
</dbReference>
<dbReference type="GO" id="GO:0016779">
    <property type="term" value="F:nucleotidyltransferase activity"/>
    <property type="evidence" value="ECO:0007669"/>
    <property type="project" value="UniProtKB-KW"/>
</dbReference>
<dbReference type="AlphaFoldDB" id="A0A1H7F931"/>
<dbReference type="InterPro" id="IPR029044">
    <property type="entry name" value="Nucleotide-diphossugar_trans"/>
</dbReference>
<proteinExistence type="predicted"/>
<evidence type="ECO:0000256" key="2">
    <source>
        <dbReference type="ARBA" id="ARBA00022695"/>
    </source>
</evidence>
<dbReference type="Gene3D" id="3.90.550.10">
    <property type="entry name" value="Spore Coat Polysaccharide Biosynthesis Protein SpsA, Chain A"/>
    <property type="match status" value="1"/>
</dbReference>
<accession>A0A1H7F931</accession>
<evidence type="ECO:0000256" key="1">
    <source>
        <dbReference type="ARBA" id="ARBA00022679"/>
    </source>
</evidence>
<name>A0A1H7F931_9SPHI</name>
<dbReference type="PANTHER" id="PTHR43584:SF8">
    <property type="entry name" value="N-ACETYLMURAMATE ALPHA-1-PHOSPHATE URIDYLYLTRANSFERASE"/>
    <property type="match status" value="1"/>
</dbReference>
<dbReference type="STRING" id="332977.SAMN05421740_101250"/>
<evidence type="ECO:0000259" key="3">
    <source>
        <dbReference type="Pfam" id="PF12804"/>
    </source>
</evidence>
<evidence type="ECO:0000313" key="5">
    <source>
        <dbReference type="Proteomes" id="UP000198916"/>
    </source>
</evidence>
<organism evidence="4 5">
    <name type="scientific">Parapedobacter koreensis</name>
    <dbReference type="NCBI Taxonomy" id="332977"/>
    <lineage>
        <taxon>Bacteria</taxon>
        <taxon>Pseudomonadati</taxon>
        <taxon>Bacteroidota</taxon>
        <taxon>Sphingobacteriia</taxon>
        <taxon>Sphingobacteriales</taxon>
        <taxon>Sphingobacteriaceae</taxon>
        <taxon>Parapedobacter</taxon>
    </lineage>
</organism>
<keyword evidence="2" id="KW-0548">Nucleotidyltransferase</keyword>
<dbReference type="EMBL" id="FNZR01000001">
    <property type="protein sequence ID" value="SEK21847.1"/>
    <property type="molecule type" value="Genomic_DNA"/>
</dbReference>
<dbReference type="PANTHER" id="PTHR43584">
    <property type="entry name" value="NUCLEOTIDYL TRANSFERASE"/>
    <property type="match status" value="1"/>
</dbReference>
<reference evidence="5" key="1">
    <citation type="submission" date="2016-10" db="EMBL/GenBank/DDBJ databases">
        <authorList>
            <person name="Varghese N."/>
            <person name="Submissions S."/>
        </authorList>
    </citation>
    <scope>NUCLEOTIDE SEQUENCE [LARGE SCALE GENOMIC DNA]</scope>
    <source>
        <strain evidence="5">Jip14</strain>
    </source>
</reference>
<dbReference type="OrthoDB" id="9784180at2"/>
<feature type="domain" description="MobA-like NTP transferase" evidence="3">
    <location>
        <begin position="4"/>
        <end position="135"/>
    </location>
</feature>
<dbReference type="InterPro" id="IPR050065">
    <property type="entry name" value="GlmU-like"/>
</dbReference>
<dbReference type="InterPro" id="IPR025877">
    <property type="entry name" value="MobA-like_NTP_Trfase"/>
</dbReference>
<dbReference type="SUPFAM" id="SSF53448">
    <property type="entry name" value="Nucleotide-diphospho-sugar transferases"/>
    <property type="match status" value="1"/>
</dbReference>